<dbReference type="STRING" id="1077974.GOEFS_105_01050"/>
<gene>
    <name evidence="1" type="ORF">GOEFS_105_01050</name>
</gene>
<organism evidence="1 2">
    <name type="scientific">Gordonia effusa NBRC 100432</name>
    <dbReference type="NCBI Taxonomy" id="1077974"/>
    <lineage>
        <taxon>Bacteria</taxon>
        <taxon>Bacillati</taxon>
        <taxon>Actinomycetota</taxon>
        <taxon>Actinomycetes</taxon>
        <taxon>Mycobacteriales</taxon>
        <taxon>Gordoniaceae</taxon>
        <taxon>Gordonia</taxon>
    </lineage>
</organism>
<dbReference type="GO" id="GO:0016020">
    <property type="term" value="C:membrane"/>
    <property type="evidence" value="ECO:0007669"/>
    <property type="project" value="InterPro"/>
</dbReference>
<name>H0R4U3_9ACTN</name>
<dbReference type="GO" id="GO:0055070">
    <property type="term" value="P:copper ion homeostasis"/>
    <property type="evidence" value="ECO:0007669"/>
    <property type="project" value="InterPro"/>
</dbReference>
<dbReference type="eggNOG" id="ENOG5032TBA">
    <property type="taxonomic scope" value="Bacteria"/>
</dbReference>
<protein>
    <recommendedName>
        <fullName evidence="3">Channel protein</fullName>
    </recommendedName>
</protein>
<dbReference type="OrthoDB" id="4350157at2"/>
<dbReference type="EMBL" id="BAEH01000105">
    <property type="protein sequence ID" value="GAB20094.1"/>
    <property type="molecule type" value="Genomic_DNA"/>
</dbReference>
<dbReference type="RefSeq" id="WP_007319429.1">
    <property type="nucleotide sequence ID" value="NZ_BAEH01000105.1"/>
</dbReference>
<dbReference type="Proteomes" id="UP000035034">
    <property type="component" value="Unassembled WGS sequence"/>
</dbReference>
<evidence type="ECO:0008006" key="3">
    <source>
        <dbReference type="Google" id="ProtNLM"/>
    </source>
</evidence>
<evidence type="ECO:0000313" key="1">
    <source>
        <dbReference type="EMBL" id="GAB20094.1"/>
    </source>
</evidence>
<dbReference type="AlphaFoldDB" id="H0R4U3"/>
<proteinExistence type="predicted"/>
<accession>H0R4U3</accession>
<comment type="caution">
    <text evidence="1">The sequence shown here is derived from an EMBL/GenBank/DDBJ whole genome shotgun (WGS) entry which is preliminary data.</text>
</comment>
<dbReference type="Pfam" id="PF11382">
    <property type="entry name" value="MctB"/>
    <property type="match status" value="1"/>
</dbReference>
<keyword evidence="2" id="KW-1185">Reference proteome</keyword>
<reference evidence="1 2" key="1">
    <citation type="submission" date="2011-12" db="EMBL/GenBank/DDBJ databases">
        <title>Whole genome shotgun sequence of Gordonia effusa NBRC 100432.</title>
        <authorList>
            <person name="Yoshida I."/>
            <person name="Takarada H."/>
            <person name="Hosoyama A."/>
            <person name="Tsuchikane K."/>
            <person name="Katsumata H."/>
            <person name="Yamazaki S."/>
            <person name="Fujita N."/>
        </authorList>
    </citation>
    <scope>NUCLEOTIDE SEQUENCE [LARGE SCALE GENOMIC DNA]</scope>
    <source>
        <strain evidence="1 2">NBRC 100432</strain>
    </source>
</reference>
<dbReference type="InterPro" id="IPR021522">
    <property type="entry name" value="MctB"/>
</dbReference>
<evidence type="ECO:0000313" key="2">
    <source>
        <dbReference type="Proteomes" id="UP000035034"/>
    </source>
</evidence>
<sequence length="305" mass="30457">MISLRQHAISIAAIFLALTLGLFLGSGFIGDKVNSATGTSRDRIGDLESERDKLNAQVNAGNGFVAAVSPQLLANKLNGTSVIVVTAPNAADGDVAAVKEALNAGGAKFAGQIGLTDELLKDQSAEKLRSIIDQSIPAGGSLRPELTDSGGRVGDLLGALTLGATGTVAASRNDVVNGLSALREGGYITYTDNAIGSGKAVVVVTGDAYGTDSGAQGQLTANLAAAMARRSGAGILVGRTGSAEGGSPIAVVRSDPSLSNEISTVDNVDVQMGRVTTVLALSTDLRGKPGAYGTGPGARSITPGA</sequence>